<accession>A0A8H7T6C1</accession>
<dbReference type="PANTHER" id="PTHR24148:SF64">
    <property type="entry name" value="HETEROKARYON INCOMPATIBILITY DOMAIN-CONTAINING PROTEIN"/>
    <property type="match status" value="1"/>
</dbReference>
<dbReference type="AlphaFoldDB" id="A0A8H7T6C1"/>
<evidence type="ECO:0000313" key="3">
    <source>
        <dbReference type="Proteomes" id="UP000664132"/>
    </source>
</evidence>
<sequence length="542" mass="61493">MWIDAICVNQEDIEERNDQVQPMGRIYTSTSRCLARLGCDTVTAETGLTTLRKIEELRLSNPYDQNDQQTLETIVSRWLDSGLPEPDSEGWVALQAILLAPWCTRAWVVQEVAFPRLVTLICGDVLLDWDDTARTLDFAVRNSMLDMFMPTSSRPAYEAISRLGYMRRCTQQCLRHMTPQGGAETTPWVMALQLRGLGASDPRDNLIALIGLVENLGGAILFQPNYHEEVSEVYTAFMRNVIAIDGDLRFLKCVESWEADSPESVLPFEMDHDYSSSASSTSSDLLLRLSRTPSLNSIASELPSWVINWNKQTVLHPIENTRFCAALNSQHNVRPSTDLRQLLVRGIRVDTFRIISPPLQLRDSGLSTFHTWKSLVRRHTRRAGINFHSNWQFDAAFAATMRAGATSFTKDSQSPYDGPPLRSEIDEQKFIDLLDLLDSKMDVENVMKQHFLVDAVLGELYTVLERTCRRRKVVVTCDGKMGLVPQSTRTEDSLFVLQGSDVPFVLRNEWKNHWSLVGHCYLHRSIFGEDYDSKLVVDVVLV</sequence>
<organism evidence="2 3">
    <name type="scientific">Cadophora malorum</name>
    <dbReference type="NCBI Taxonomy" id="108018"/>
    <lineage>
        <taxon>Eukaryota</taxon>
        <taxon>Fungi</taxon>
        <taxon>Dikarya</taxon>
        <taxon>Ascomycota</taxon>
        <taxon>Pezizomycotina</taxon>
        <taxon>Leotiomycetes</taxon>
        <taxon>Helotiales</taxon>
        <taxon>Ploettnerulaceae</taxon>
        <taxon>Cadophora</taxon>
    </lineage>
</organism>
<dbReference type="Pfam" id="PF26639">
    <property type="entry name" value="Het-6_barrel"/>
    <property type="match status" value="1"/>
</dbReference>
<keyword evidence="3" id="KW-1185">Reference proteome</keyword>
<dbReference type="OrthoDB" id="2157530at2759"/>
<dbReference type="InterPro" id="IPR052895">
    <property type="entry name" value="HetReg/Transcr_Mod"/>
</dbReference>
<feature type="domain" description="Heterokaryon incompatibility" evidence="1">
    <location>
        <begin position="1"/>
        <end position="111"/>
    </location>
</feature>
<reference evidence="2" key="1">
    <citation type="submission" date="2021-02" db="EMBL/GenBank/DDBJ databases">
        <title>Genome sequence Cadophora malorum strain M34.</title>
        <authorList>
            <person name="Stefanovic E."/>
            <person name="Vu D."/>
            <person name="Scully C."/>
            <person name="Dijksterhuis J."/>
            <person name="Roader J."/>
            <person name="Houbraken J."/>
        </authorList>
    </citation>
    <scope>NUCLEOTIDE SEQUENCE</scope>
    <source>
        <strain evidence="2">M34</strain>
    </source>
</reference>
<dbReference type="PANTHER" id="PTHR24148">
    <property type="entry name" value="ANKYRIN REPEAT DOMAIN-CONTAINING PROTEIN 39 HOMOLOG-RELATED"/>
    <property type="match status" value="1"/>
</dbReference>
<dbReference type="EMBL" id="JAFJYH010000296">
    <property type="protein sequence ID" value="KAG4413776.1"/>
    <property type="molecule type" value="Genomic_DNA"/>
</dbReference>
<evidence type="ECO:0000259" key="1">
    <source>
        <dbReference type="Pfam" id="PF06985"/>
    </source>
</evidence>
<evidence type="ECO:0000313" key="2">
    <source>
        <dbReference type="EMBL" id="KAG4413776.1"/>
    </source>
</evidence>
<dbReference type="Pfam" id="PF06985">
    <property type="entry name" value="HET"/>
    <property type="match status" value="1"/>
</dbReference>
<gene>
    <name evidence="2" type="ORF">IFR04_013087</name>
</gene>
<name>A0A8H7T6C1_9HELO</name>
<dbReference type="Proteomes" id="UP000664132">
    <property type="component" value="Unassembled WGS sequence"/>
</dbReference>
<proteinExistence type="predicted"/>
<protein>
    <recommendedName>
        <fullName evidence="1">Heterokaryon incompatibility domain-containing protein</fullName>
    </recommendedName>
</protein>
<comment type="caution">
    <text evidence="2">The sequence shown here is derived from an EMBL/GenBank/DDBJ whole genome shotgun (WGS) entry which is preliminary data.</text>
</comment>
<dbReference type="InterPro" id="IPR010730">
    <property type="entry name" value="HET"/>
</dbReference>